<dbReference type="InterPro" id="IPR025857">
    <property type="entry name" value="MacB_PCD"/>
</dbReference>
<keyword evidence="5 8" id="KW-0812">Transmembrane</keyword>
<dbReference type="GO" id="GO:0042953">
    <property type="term" value="P:lipoprotein transport"/>
    <property type="evidence" value="ECO:0007669"/>
    <property type="project" value="InterPro"/>
</dbReference>
<evidence type="ECO:0000313" key="12">
    <source>
        <dbReference type="Proteomes" id="UP000238326"/>
    </source>
</evidence>
<protein>
    <submittedName>
        <fullName evidence="11">Lipoprotein-releasing system transmembrane subunit LolC</fullName>
    </submittedName>
</protein>
<dbReference type="AlphaFoldDB" id="A0A2S9KCF5"/>
<feature type="transmembrane region" description="Helical" evidence="8">
    <location>
        <begin position="384"/>
        <end position="401"/>
    </location>
</feature>
<feature type="transmembrane region" description="Helical" evidence="8">
    <location>
        <begin position="25"/>
        <end position="51"/>
    </location>
</feature>
<evidence type="ECO:0000313" key="11">
    <source>
        <dbReference type="EMBL" id="PRD68133.1"/>
    </source>
</evidence>
<dbReference type="GO" id="GO:0044874">
    <property type="term" value="P:lipoprotein localization to outer membrane"/>
    <property type="evidence" value="ECO:0007669"/>
    <property type="project" value="TreeGrafter"/>
</dbReference>
<dbReference type="RefSeq" id="WP_105730192.1">
    <property type="nucleotide sequence ID" value="NZ_PVLR01000036.1"/>
</dbReference>
<dbReference type="GO" id="GO:0098797">
    <property type="term" value="C:plasma membrane protein complex"/>
    <property type="evidence" value="ECO:0007669"/>
    <property type="project" value="TreeGrafter"/>
</dbReference>
<name>A0A2S9KCF5_9BURK</name>
<feature type="domain" description="MacB-like periplasmic core" evidence="10">
    <location>
        <begin position="30"/>
        <end position="246"/>
    </location>
</feature>
<comment type="similarity">
    <text evidence="2">Belongs to the ABC-4 integral membrane protein family. LolC/E subfamily.</text>
</comment>
<dbReference type="EMBL" id="PVLR01000036">
    <property type="protein sequence ID" value="PRD68133.1"/>
    <property type="molecule type" value="Genomic_DNA"/>
</dbReference>
<evidence type="ECO:0000256" key="8">
    <source>
        <dbReference type="SAM" id="Phobius"/>
    </source>
</evidence>
<keyword evidence="4" id="KW-1003">Cell membrane</keyword>
<evidence type="ECO:0000256" key="6">
    <source>
        <dbReference type="ARBA" id="ARBA00022989"/>
    </source>
</evidence>
<dbReference type="NCBIfam" id="TIGR02212">
    <property type="entry name" value="lolCE"/>
    <property type="match status" value="1"/>
</dbReference>
<comment type="caution">
    <text evidence="11">The sequence shown here is derived from an EMBL/GenBank/DDBJ whole genome shotgun (WGS) entry which is preliminary data.</text>
</comment>
<dbReference type="Proteomes" id="UP000238326">
    <property type="component" value="Unassembled WGS sequence"/>
</dbReference>
<organism evidence="11 12">
    <name type="scientific">Malikia spinosa</name>
    <dbReference type="NCBI Taxonomy" id="86180"/>
    <lineage>
        <taxon>Bacteria</taxon>
        <taxon>Pseudomonadati</taxon>
        <taxon>Pseudomonadota</taxon>
        <taxon>Betaproteobacteria</taxon>
        <taxon>Burkholderiales</taxon>
        <taxon>Comamonadaceae</taxon>
        <taxon>Malikia</taxon>
    </lineage>
</organism>
<keyword evidence="3" id="KW-0813">Transport</keyword>
<evidence type="ECO:0000259" key="9">
    <source>
        <dbReference type="Pfam" id="PF02687"/>
    </source>
</evidence>
<dbReference type="InterPro" id="IPR003838">
    <property type="entry name" value="ABC3_permease_C"/>
</dbReference>
<dbReference type="Pfam" id="PF02687">
    <property type="entry name" value="FtsX"/>
    <property type="match status" value="1"/>
</dbReference>
<dbReference type="InterPro" id="IPR011925">
    <property type="entry name" value="LolCE_TM"/>
</dbReference>
<evidence type="ECO:0000256" key="7">
    <source>
        <dbReference type="ARBA" id="ARBA00023136"/>
    </source>
</evidence>
<keyword evidence="12" id="KW-1185">Reference proteome</keyword>
<dbReference type="PANTHER" id="PTHR30489:SF0">
    <property type="entry name" value="LIPOPROTEIN-RELEASING SYSTEM TRANSMEMBRANE PROTEIN LOLE"/>
    <property type="match status" value="1"/>
</dbReference>
<feature type="transmembrane region" description="Helical" evidence="8">
    <location>
        <begin position="275"/>
        <end position="299"/>
    </location>
</feature>
<evidence type="ECO:0000259" key="10">
    <source>
        <dbReference type="Pfam" id="PF12704"/>
    </source>
</evidence>
<feature type="transmembrane region" description="Helical" evidence="8">
    <location>
        <begin position="320"/>
        <end position="347"/>
    </location>
</feature>
<gene>
    <name evidence="11" type="ORF">C6P61_12115</name>
</gene>
<dbReference type="Pfam" id="PF12704">
    <property type="entry name" value="MacB_PCD"/>
    <property type="match status" value="1"/>
</dbReference>
<dbReference type="OrthoDB" id="9808461at2"/>
<comment type="subcellular location">
    <subcellularLocation>
        <location evidence="1">Cell membrane</location>
        <topology evidence="1">Multi-pass membrane protein</topology>
    </subcellularLocation>
</comment>
<evidence type="ECO:0000256" key="4">
    <source>
        <dbReference type="ARBA" id="ARBA00022475"/>
    </source>
</evidence>
<dbReference type="InterPro" id="IPR051447">
    <property type="entry name" value="Lipoprotein-release_system"/>
</dbReference>
<keyword evidence="6 8" id="KW-1133">Transmembrane helix</keyword>
<evidence type="ECO:0000256" key="2">
    <source>
        <dbReference type="ARBA" id="ARBA00005236"/>
    </source>
</evidence>
<dbReference type="PANTHER" id="PTHR30489">
    <property type="entry name" value="LIPOPROTEIN-RELEASING SYSTEM TRANSMEMBRANE PROTEIN LOLE"/>
    <property type="match status" value="1"/>
</dbReference>
<keyword evidence="11" id="KW-0449">Lipoprotein</keyword>
<feature type="domain" description="ABC3 transporter permease C-terminal" evidence="9">
    <location>
        <begin position="277"/>
        <end position="411"/>
    </location>
</feature>
<accession>A0A2S9KCF5</accession>
<evidence type="ECO:0000256" key="1">
    <source>
        <dbReference type="ARBA" id="ARBA00004651"/>
    </source>
</evidence>
<evidence type="ECO:0000256" key="3">
    <source>
        <dbReference type="ARBA" id="ARBA00022448"/>
    </source>
</evidence>
<reference evidence="11 12" key="1">
    <citation type="submission" date="2018-03" db="EMBL/GenBank/DDBJ databases">
        <title>Comparative genomics illustrates the genes involved in a hyperalkaliphilic mechanisms of Serpentinomonas isolated from highly-alkaline calcium-rich serpentinized springs.</title>
        <authorList>
            <person name="Suzuki S."/>
            <person name="Ishii S."/>
            <person name="Walworth N."/>
            <person name="Bird L."/>
            <person name="Kuenen J.G."/>
            <person name="Nealson K.H."/>
        </authorList>
    </citation>
    <scope>NUCLEOTIDE SEQUENCE [LARGE SCALE GENOMIC DNA]</scope>
    <source>
        <strain evidence="11 12">83</strain>
    </source>
</reference>
<sequence>MQIPYEFLLGWRYTRAGRATRRNGFISFISGVSMLGIALGVAALIVVLSVMNGFQQEVRDRMLGVLSHVEVFTPDGGALPDLPTTLRELRVHPEVVGAAPFIAAQGLLARGEDMKGVLLRGIDPAQEPAVTSLAGELAHTVLPQLQPGAFGIVLGGALAQSLGLRVGDAVTLVAPSGQVTPAGVVPRLKQMSVVGIFDSGHYEYDSTLAFVHIDDAARIFRLEGPTGVRLKLKDLHRAREVTQQLAAMVSGDLLLRDWTRQNRTWFAAVQLEKRMMFIILTLIVAVAAFNLVSTLVMTVTDKRADIAILRTLGASPRSIMAIFVVQGALVGVIGTLAGLMLGLGIAFNIDTLVPALESLLGTHFLPQDIYLISRMPSEPQQGDIVPIALISLLLAFAATLYPSWHASRVNPAEALRYE</sequence>
<proteinExistence type="inferred from homology"/>
<keyword evidence="7 8" id="KW-0472">Membrane</keyword>
<evidence type="ECO:0000256" key="5">
    <source>
        <dbReference type="ARBA" id="ARBA00022692"/>
    </source>
</evidence>